<organism evidence="3 4">
    <name type="scientific">Pisolithus microcarpus 441</name>
    <dbReference type="NCBI Taxonomy" id="765257"/>
    <lineage>
        <taxon>Eukaryota</taxon>
        <taxon>Fungi</taxon>
        <taxon>Dikarya</taxon>
        <taxon>Basidiomycota</taxon>
        <taxon>Agaricomycotina</taxon>
        <taxon>Agaricomycetes</taxon>
        <taxon>Agaricomycetidae</taxon>
        <taxon>Boletales</taxon>
        <taxon>Sclerodermatineae</taxon>
        <taxon>Pisolithaceae</taxon>
        <taxon>Pisolithus</taxon>
    </lineage>
</organism>
<dbReference type="EMBL" id="KN834104">
    <property type="protein sequence ID" value="KIK12223.1"/>
    <property type="molecule type" value="Genomic_DNA"/>
</dbReference>
<evidence type="ECO:0008006" key="5">
    <source>
        <dbReference type="Google" id="ProtNLM"/>
    </source>
</evidence>
<dbReference type="OrthoDB" id="164951at2759"/>
<evidence type="ECO:0000313" key="4">
    <source>
        <dbReference type="Proteomes" id="UP000054018"/>
    </source>
</evidence>
<dbReference type="InterPro" id="IPR013762">
    <property type="entry name" value="Integrase-like_cat_sf"/>
</dbReference>
<protein>
    <recommendedName>
        <fullName evidence="5">Ndc10 domain-containing protein</fullName>
    </recommendedName>
</protein>
<name>A0A0C9YWD9_9AGAM</name>
<accession>A0A0C9YWD9</accession>
<keyword evidence="4" id="KW-1185">Reference proteome</keyword>
<dbReference type="GO" id="GO:0003677">
    <property type="term" value="F:DNA binding"/>
    <property type="evidence" value="ECO:0007669"/>
    <property type="project" value="InterPro"/>
</dbReference>
<dbReference type="InterPro" id="IPR011010">
    <property type="entry name" value="DNA_brk_join_enz"/>
</dbReference>
<dbReference type="HOGENOM" id="CLU_013901_3_0_1"/>
<reference evidence="3 4" key="1">
    <citation type="submission" date="2014-04" db="EMBL/GenBank/DDBJ databases">
        <authorList>
            <consortium name="DOE Joint Genome Institute"/>
            <person name="Kuo A."/>
            <person name="Kohler A."/>
            <person name="Costa M.D."/>
            <person name="Nagy L.G."/>
            <person name="Floudas D."/>
            <person name="Copeland A."/>
            <person name="Barry K.W."/>
            <person name="Cichocki N."/>
            <person name="Veneault-Fourrey C."/>
            <person name="LaButti K."/>
            <person name="Lindquist E.A."/>
            <person name="Lipzen A."/>
            <person name="Lundell T."/>
            <person name="Morin E."/>
            <person name="Murat C."/>
            <person name="Sun H."/>
            <person name="Tunlid A."/>
            <person name="Henrissat B."/>
            <person name="Grigoriev I.V."/>
            <person name="Hibbett D.S."/>
            <person name="Martin F."/>
            <person name="Nordberg H.P."/>
            <person name="Cantor M.N."/>
            <person name="Hua S.X."/>
        </authorList>
    </citation>
    <scope>NUCLEOTIDE SEQUENCE [LARGE SCALE GENOMIC DNA]</scope>
    <source>
        <strain evidence="3 4">441</strain>
    </source>
</reference>
<sequence length="440" mass="48533">MGGACDAFLRLTFWMKWVEIVHLGRPMADDDFLFPALGTNGVLQPGEPLSHDMVQKWIDEAVAGAGIRRTFSTHCYRRGGAQYRFMFAPVGQRWTLARVRWWGGWAEGEHVSGTTTSYLGVQRDTLMRYLLDELHCYENDHSDALRPVSHEANDSFAGEAALARPASSEALQMAHASLTADVAALHATVKEVSSMVSTDMKEIRQQLSEMGRLVARTLAAPAPTCLAANPNGIAATACQQSSATPSAIQPARASTRSYPPPLISLQPTHLTVPQPVQRSGPPMSVSLSSRVGPQRTASTSTSTRRTSNLPPGLLIPNVPVLHVDGTRTPKSDSWRDIVRHWTEGEPRLGLHIPLKDWPHHYYNGRYGRQFNTKHYQRSVVATEFLNEFQGDEDAFLKAYGGAAREGHTKLLKVILGARNRYRGDGECRSHLANEPGPQRT</sequence>
<evidence type="ECO:0000256" key="1">
    <source>
        <dbReference type="ARBA" id="ARBA00023172"/>
    </source>
</evidence>
<dbReference type="GO" id="GO:0006310">
    <property type="term" value="P:DNA recombination"/>
    <property type="evidence" value="ECO:0007669"/>
    <property type="project" value="UniProtKB-KW"/>
</dbReference>
<evidence type="ECO:0000256" key="2">
    <source>
        <dbReference type="SAM" id="MobiDB-lite"/>
    </source>
</evidence>
<feature type="compositionally biased region" description="Low complexity" evidence="2">
    <location>
        <begin position="295"/>
        <end position="307"/>
    </location>
</feature>
<evidence type="ECO:0000313" key="3">
    <source>
        <dbReference type="EMBL" id="KIK12223.1"/>
    </source>
</evidence>
<reference evidence="4" key="2">
    <citation type="submission" date="2015-01" db="EMBL/GenBank/DDBJ databases">
        <title>Evolutionary Origins and Diversification of the Mycorrhizal Mutualists.</title>
        <authorList>
            <consortium name="DOE Joint Genome Institute"/>
            <consortium name="Mycorrhizal Genomics Consortium"/>
            <person name="Kohler A."/>
            <person name="Kuo A."/>
            <person name="Nagy L.G."/>
            <person name="Floudas D."/>
            <person name="Copeland A."/>
            <person name="Barry K.W."/>
            <person name="Cichocki N."/>
            <person name="Veneault-Fourrey C."/>
            <person name="LaButti K."/>
            <person name="Lindquist E.A."/>
            <person name="Lipzen A."/>
            <person name="Lundell T."/>
            <person name="Morin E."/>
            <person name="Murat C."/>
            <person name="Riley R."/>
            <person name="Ohm R."/>
            <person name="Sun H."/>
            <person name="Tunlid A."/>
            <person name="Henrissat B."/>
            <person name="Grigoriev I.V."/>
            <person name="Hibbett D.S."/>
            <person name="Martin F."/>
        </authorList>
    </citation>
    <scope>NUCLEOTIDE SEQUENCE [LARGE SCALE GENOMIC DNA]</scope>
    <source>
        <strain evidence="4">441</strain>
    </source>
</reference>
<dbReference type="AlphaFoldDB" id="A0A0C9YWD9"/>
<dbReference type="GO" id="GO:0015074">
    <property type="term" value="P:DNA integration"/>
    <property type="evidence" value="ECO:0007669"/>
    <property type="project" value="InterPro"/>
</dbReference>
<proteinExistence type="predicted"/>
<dbReference type="STRING" id="765257.A0A0C9YWD9"/>
<keyword evidence="1" id="KW-0233">DNA recombination</keyword>
<dbReference type="Gene3D" id="1.10.443.10">
    <property type="entry name" value="Intergrase catalytic core"/>
    <property type="match status" value="1"/>
</dbReference>
<dbReference type="Proteomes" id="UP000054018">
    <property type="component" value="Unassembled WGS sequence"/>
</dbReference>
<dbReference type="SUPFAM" id="SSF56349">
    <property type="entry name" value="DNA breaking-rejoining enzymes"/>
    <property type="match status" value="1"/>
</dbReference>
<gene>
    <name evidence="3" type="ORF">PISMIDRAFT_18893</name>
</gene>
<feature type="region of interest" description="Disordered" evidence="2">
    <location>
        <begin position="272"/>
        <end position="313"/>
    </location>
</feature>